<evidence type="ECO:0000313" key="4">
    <source>
        <dbReference type="EMBL" id="PFH44801.1"/>
    </source>
</evidence>
<evidence type="ECO:0000313" key="5">
    <source>
        <dbReference type="Proteomes" id="UP000242287"/>
    </source>
</evidence>
<feature type="coiled-coil region" evidence="1">
    <location>
        <begin position="16"/>
        <end position="50"/>
    </location>
</feature>
<gene>
    <name evidence="4" type="ORF">AMATHDRAFT_166513</name>
</gene>
<keyword evidence="5" id="KW-1185">Reference proteome</keyword>
<dbReference type="Proteomes" id="UP000242287">
    <property type="component" value="Unassembled WGS sequence"/>
</dbReference>
<dbReference type="STRING" id="703135.A0A2A9N9F0"/>
<organism evidence="4 5">
    <name type="scientific">Amanita thiersii Skay4041</name>
    <dbReference type="NCBI Taxonomy" id="703135"/>
    <lineage>
        <taxon>Eukaryota</taxon>
        <taxon>Fungi</taxon>
        <taxon>Dikarya</taxon>
        <taxon>Basidiomycota</taxon>
        <taxon>Agaricomycotina</taxon>
        <taxon>Agaricomycetes</taxon>
        <taxon>Agaricomycetidae</taxon>
        <taxon>Agaricales</taxon>
        <taxon>Pluteineae</taxon>
        <taxon>Amanitaceae</taxon>
        <taxon>Amanita</taxon>
    </lineage>
</organism>
<feature type="domain" description="CCHC-type" evidence="3">
    <location>
        <begin position="292"/>
        <end position="303"/>
    </location>
</feature>
<keyword evidence="1" id="KW-0175">Coiled coil</keyword>
<proteinExistence type="predicted"/>
<dbReference type="InterPro" id="IPR001878">
    <property type="entry name" value="Znf_CCHC"/>
</dbReference>
<feature type="compositionally biased region" description="Polar residues" evidence="2">
    <location>
        <begin position="257"/>
        <end position="268"/>
    </location>
</feature>
<protein>
    <recommendedName>
        <fullName evidence="3">CCHC-type domain-containing protein</fullName>
    </recommendedName>
</protein>
<dbReference type="Pfam" id="PF00098">
    <property type="entry name" value="zf-CCHC"/>
    <property type="match status" value="1"/>
</dbReference>
<evidence type="ECO:0000256" key="1">
    <source>
        <dbReference type="SAM" id="Coils"/>
    </source>
</evidence>
<dbReference type="EMBL" id="KZ302844">
    <property type="protein sequence ID" value="PFH44801.1"/>
    <property type="molecule type" value="Genomic_DNA"/>
</dbReference>
<evidence type="ECO:0000259" key="3">
    <source>
        <dbReference type="Pfam" id="PF00098"/>
    </source>
</evidence>
<dbReference type="GO" id="GO:0003676">
    <property type="term" value="F:nucleic acid binding"/>
    <property type="evidence" value="ECO:0007669"/>
    <property type="project" value="InterPro"/>
</dbReference>
<accession>A0A2A9N9F0</accession>
<evidence type="ECO:0000256" key="2">
    <source>
        <dbReference type="SAM" id="MobiDB-lite"/>
    </source>
</evidence>
<reference evidence="4 5" key="1">
    <citation type="submission" date="2014-02" db="EMBL/GenBank/DDBJ databases">
        <title>Transposable element dynamics among asymbiotic and ectomycorrhizal Amanita fungi.</title>
        <authorList>
            <consortium name="DOE Joint Genome Institute"/>
            <person name="Hess J."/>
            <person name="Skrede I."/>
            <person name="Wolfe B."/>
            <person name="LaButti K."/>
            <person name="Ohm R.A."/>
            <person name="Grigoriev I.V."/>
            <person name="Pringle A."/>
        </authorList>
    </citation>
    <scope>NUCLEOTIDE SEQUENCE [LARGE SCALE GENOMIC DNA]</scope>
    <source>
        <strain evidence="4 5">SKay4041</strain>
    </source>
</reference>
<feature type="region of interest" description="Disordered" evidence="2">
    <location>
        <begin position="257"/>
        <end position="284"/>
    </location>
</feature>
<dbReference type="GO" id="GO:0008270">
    <property type="term" value="F:zinc ion binding"/>
    <property type="evidence" value="ECO:0007669"/>
    <property type="project" value="InterPro"/>
</dbReference>
<dbReference type="AlphaFoldDB" id="A0A2A9N9F0"/>
<name>A0A2A9N9F0_9AGAR</name>
<sequence>MVGGGSSSTEEPDWSLDQALAQIQQLMNSLAALQNTVHQQSAIIQQLQNQGPPAAPGSAPHGPKIVTPPIYDGSMATCEGFINSCRLYMSTKPQEFPTLQIKVTWVLGFMQTRMAQMFRDHFLVYMATLEFQTQYEQLPKPDQIELLYRDIYKVFSDLNKQATVIQEVTTIKQGSKLAEEHVQLFKQSYMRLGYGETAGIHEFKWSLNSPLLNKCMAVPELPVTLEKWYELVIRLDCQWRQAVAERKVFAASQQNWQTSVNRPQQTQWRPPVQPAQRDPNTMQVNRNHGPIRCYNCGQTGHMA</sequence>